<proteinExistence type="predicted"/>
<dbReference type="EMBL" id="BK015061">
    <property type="protein sequence ID" value="DAD89442.1"/>
    <property type="molecule type" value="Genomic_DNA"/>
</dbReference>
<protein>
    <submittedName>
        <fullName evidence="1">Head to tail adaptor</fullName>
    </submittedName>
</protein>
<organism evidence="1">
    <name type="scientific">Myoviridae sp. ctxpQ22</name>
    <dbReference type="NCBI Taxonomy" id="2826715"/>
    <lineage>
        <taxon>Viruses</taxon>
        <taxon>Duplodnaviria</taxon>
        <taxon>Heunggongvirae</taxon>
        <taxon>Uroviricota</taxon>
        <taxon>Caudoviricetes</taxon>
    </lineage>
</organism>
<sequence length="127" mass="14386">MDDKVVVFDPQEFKTLYPEFAKTEDATLTLYFNAACLLLDNTEKSMVKDLAERKMLLYMLTCHIATLKANGNTLVGTITSASEGKVSVSLTPFQNANWYMTTQCGAMYWQATAKYRVGIRYHAYCHC</sequence>
<dbReference type="InterPro" id="IPR025127">
    <property type="entry name" value="DUF4054"/>
</dbReference>
<dbReference type="Pfam" id="PF13262">
    <property type="entry name" value="DUF4054"/>
    <property type="match status" value="1"/>
</dbReference>
<evidence type="ECO:0000313" key="1">
    <source>
        <dbReference type="EMBL" id="DAD89442.1"/>
    </source>
</evidence>
<name>A0A8S5N5A1_9CAUD</name>
<reference evidence="1" key="1">
    <citation type="journal article" date="2021" name="Proc. Natl. Acad. Sci. U.S.A.">
        <title>A Catalog of Tens of Thousands of Viruses from Human Metagenomes Reveals Hidden Associations with Chronic Diseases.</title>
        <authorList>
            <person name="Tisza M.J."/>
            <person name="Buck C.B."/>
        </authorList>
    </citation>
    <scope>NUCLEOTIDE SEQUENCE</scope>
    <source>
        <strain evidence="1">CtxpQ22</strain>
    </source>
</reference>
<accession>A0A8S5N5A1</accession>